<protein>
    <recommendedName>
        <fullName evidence="3 10">Carbonic anhydrase</fullName>
        <ecNumber evidence="2 10">4.2.1.1</ecNumber>
    </recommendedName>
    <alternativeName>
        <fullName evidence="7 10">Carbonate dehydratase</fullName>
    </alternativeName>
</protein>
<feature type="binding site" evidence="9">
    <location>
        <position position="39"/>
    </location>
    <ligand>
        <name>Zn(2+)</name>
        <dbReference type="ChEBI" id="CHEBI:29105"/>
    </ligand>
</feature>
<dbReference type="PROSITE" id="PS00705">
    <property type="entry name" value="PROK_CO2_ANHYDRASE_2"/>
    <property type="match status" value="1"/>
</dbReference>
<comment type="similarity">
    <text evidence="1 10">Belongs to the beta-class carbonic anhydrase family.</text>
</comment>
<dbReference type="PROSITE" id="PS00704">
    <property type="entry name" value="PROK_CO2_ANHYDRASE_1"/>
    <property type="match status" value="1"/>
</dbReference>
<dbReference type="GO" id="GO:0004089">
    <property type="term" value="F:carbonate dehydratase activity"/>
    <property type="evidence" value="ECO:0007669"/>
    <property type="project" value="UniProtKB-UniRule"/>
</dbReference>
<evidence type="ECO:0000256" key="9">
    <source>
        <dbReference type="PIRSR" id="PIRSR601765-1"/>
    </source>
</evidence>
<dbReference type="PANTHER" id="PTHR11002">
    <property type="entry name" value="CARBONIC ANHYDRASE"/>
    <property type="match status" value="1"/>
</dbReference>
<comment type="caution">
    <text evidence="11">The sequence shown here is derived from an EMBL/GenBank/DDBJ whole genome shotgun (WGS) entry which is preliminary data.</text>
</comment>
<evidence type="ECO:0000256" key="7">
    <source>
        <dbReference type="ARBA" id="ARBA00031969"/>
    </source>
</evidence>
<evidence type="ECO:0000313" key="12">
    <source>
        <dbReference type="Proteomes" id="UP000754644"/>
    </source>
</evidence>
<dbReference type="Proteomes" id="UP000754644">
    <property type="component" value="Unassembled WGS sequence"/>
</dbReference>
<comment type="cofactor">
    <cofactor evidence="9">
        <name>Zn(2+)</name>
        <dbReference type="ChEBI" id="CHEBI:29105"/>
    </cofactor>
    <text evidence="9">Binds 1 zinc ion per subunit.</text>
</comment>
<dbReference type="Gene3D" id="3.40.1050.10">
    <property type="entry name" value="Carbonic anhydrase"/>
    <property type="match status" value="1"/>
</dbReference>
<dbReference type="AlphaFoldDB" id="A0A973A6N8"/>
<evidence type="ECO:0000256" key="2">
    <source>
        <dbReference type="ARBA" id="ARBA00012925"/>
    </source>
</evidence>
<organism evidence="11 12">
    <name type="scientific">SAR86 cluster bacterium</name>
    <dbReference type="NCBI Taxonomy" id="2030880"/>
    <lineage>
        <taxon>Bacteria</taxon>
        <taxon>Pseudomonadati</taxon>
        <taxon>Pseudomonadota</taxon>
        <taxon>Gammaproteobacteria</taxon>
        <taxon>SAR86 cluster</taxon>
    </lineage>
</organism>
<dbReference type="GO" id="GO:0015976">
    <property type="term" value="P:carbon utilization"/>
    <property type="evidence" value="ECO:0007669"/>
    <property type="project" value="InterPro"/>
</dbReference>
<feature type="binding site" evidence="9">
    <location>
        <position position="98"/>
    </location>
    <ligand>
        <name>Zn(2+)</name>
        <dbReference type="ChEBI" id="CHEBI:29105"/>
    </ligand>
</feature>
<evidence type="ECO:0000256" key="8">
    <source>
        <dbReference type="ARBA" id="ARBA00048348"/>
    </source>
</evidence>
<keyword evidence="5 9" id="KW-0862">Zinc</keyword>
<comment type="function">
    <text evidence="10">Reversible hydration of carbon dioxide.</text>
</comment>
<evidence type="ECO:0000256" key="3">
    <source>
        <dbReference type="ARBA" id="ARBA00014628"/>
    </source>
</evidence>
<evidence type="ECO:0000256" key="4">
    <source>
        <dbReference type="ARBA" id="ARBA00022723"/>
    </source>
</evidence>
<sequence length="223" mass="24066">MEKVISGFVRFTSSPYNDRKQLFAELANGQSPEVLFITCADSRVDPNLLTQSQPGDLFIIRNAGNIVPPHAKTAGGVTASIEFAVAALGVKHIVVCGHSDCGAMKGALNPAGLDGLPHVQEWLDHSRAAVDVVKAKYGQATINELSNVTEENVLLQMQHLKTHPAVVSRLSTGEVDLHGWVYDIEHGTVDAFDEAQKLFIPVEELYADLIQKGKDDQLKAAAS</sequence>
<dbReference type="GO" id="GO:0008270">
    <property type="term" value="F:zinc ion binding"/>
    <property type="evidence" value="ECO:0007669"/>
    <property type="project" value="UniProtKB-UniRule"/>
</dbReference>
<dbReference type="SUPFAM" id="SSF53056">
    <property type="entry name" value="beta-carbonic anhydrase, cab"/>
    <property type="match status" value="1"/>
</dbReference>
<name>A0A973A6N8_9GAMM</name>
<evidence type="ECO:0000313" key="11">
    <source>
        <dbReference type="EMBL" id="NQV63794.1"/>
    </source>
</evidence>
<dbReference type="PANTHER" id="PTHR11002:SF76">
    <property type="entry name" value="CARBONIC ANHYDRASE"/>
    <property type="match status" value="1"/>
</dbReference>
<dbReference type="InterPro" id="IPR045066">
    <property type="entry name" value="Beta_CA_cladeB"/>
</dbReference>
<feature type="binding site" evidence="9">
    <location>
        <position position="41"/>
    </location>
    <ligand>
        <name>Zn(2+)</name>
        <dbReference type="ChEBI" id="CHEBI:29105"/>
    </ligand>
</feature>
<dbReference type="InterPro" id="IPR001765">
    <property type="entry name" value="Carbonic_anhydrase"/>
</dbReference>
<dbReference type="CDD" id="cd00884">
    <property type="entry name" value="beta_CA_cladeB"/>
    <property type="match status" value="1"/>
</dbReference>
<comment type="catalytic activity">
    <reaction evidence="8 10">
        <text>hydrogencarbonate + H(+) = CO2 + H2O</text>
        <dbReference type="Rhea" id="RHEA:10748"/>
        <dbReference type="ChEBI" id="CHEBI:15377"/>
        <dbReference type="ChEBI" id="CHEBI:15378"/>
        <dbReference type="ChEBI" id="CHEBI:16526"/>
        <dbReference type="ChEBI" id="CHEBI:17544"/>
        <dbReference type="EC" id="4.2.1.1"/>
    </reaction>
</comment>
<dbReference type="EMBL" id="JABMOJ010000017">
    <property type="protein sequence ID" value="NQV63794.1"/>
    <property type="molecule type" value="Genomic_DNA"/>
</dbReference>
<evidence type="ECO:0000256" key="6">
    <source>
        <dbReference type="ARBA" id="ARBA00023239"/>
    </source>
</evidence>
<dbReference type="EC" id="4.2.1.1" evidence="2 10"/>
<dbReference type="SMART" id="SM00947">
    <property type="entry name" value="Pro_CA"/>
    <property type="match status" value="1"/>
</dbReference>
<evidence type="ECO:0000256" key="5">
    <source>
        <dbReference type="ARBA" id="ARBA00022833"/>
    </source>
</evidence>
<feature type="binding site" evidence="9">
    <location>
        <position position="101"/>
    </location>
    <ligand>
        <name>Zn(2+)</name>
        <dbReference type="ChEBI" id="CHEBI:29105"/>
    </ligand>
</feature>
<keyword evidence="6 10" id="KW-0456">Lyase</keyword>
<evidence type="ECO:0000256" key="10">
    <source>
        <dbReference type="RuleBase" id="RU003956"/>
    </source>
</evidence>
<gene>
    <name evidence="11" type="ORF">HQ497_00390</name>
</gene>
<reference evidence="11" key="1">
    <citation type="submission" date="2020-05" db="EMBL/GenBank/DDBJ databases">
        <title>Sulfur intermediates as new biogeochemical hubs in an aquatic model microbial ecosystem.</title>
        <authorList>
            <person name="Vigneron A."/>
        </authorList>
    </citation>
    <scope>NUCLEOTIDE SEQUENCE</scope>
    <source>
        <strain evidence="11">Bin.250</strain>
    </source>
</reference>
<proteinExistence type="inferred from homology"/>
<accession>A0A973A6N8</accession>
<evidence type="ECO:0000256" key="1">
    <source>
        <dbReference type="ARBA" id="ARBA00006217"/>
    </source>
</evidence>
<dbReference type="InterPro" id="IPR015892">
    <property type="entry name" value="Carbonic_anhydrase_CS"/>
</dbReference>
<dbReference type="FunFam" id="3.40.1050.10:FF:000003">
    <property type="entry name" value="Carbonic anhydrase"/>
    <property type="match status" value="1"/>
</dbReference>
<keyword evidence="4 9" id="KW-0479">Metal-binding</keyword>
<dbReference type="InterPro" id="IPR036874">
    <property type="entry name" value="Carbonic_anhydrase_sf"/>
</dbReference>
<dbReference type="Pfam" id="PF00484">
    <property type="entry name" value="Pro_CA"/>
    <property type="match status" value="1"/>
</dbReference>